<feature type="region of interest" description="Disordered" evidence="1">
    <location>
        <begin position="257"/>
        <end position="276"/>
    </location>
</feature>
<name>A0A6A5Y8I2_9PLEO</name>
<evidence type="ECO:0000256" key="1">
    <source>
        <dbReference type="SAM" id="MobiDB-lite"/>
    </source>
</evidence>
<dbReference type="GeneID" id="54284139"/>
<reference evidence="2" key="1">
    <citation type="journal article" date="2020" name="Stud. Mycol.">
        <title>101 Dothideomycetes genomes: a test case for predicting lifestyles and emergence of pathogens.</title>
        <authorList>
            <person name="Haridas S."/>
            <person name="Albert R."/>
            <person name="Binder M."/>
            <person name="Bloem J."/>
            <person name="Labutti K."/>
            <person name="Salamov A."/>
            <person name="Andreopoulos B."/>
            <person name="Baker S."/>
            <person name="Barry K."/>
            <person name="Bills G."/>
            <person name="Bluhm B."/>
            <person name="Cannon C."/>
            <person name="Castanera R."/>
            <person name="Culley D."/>
            <person name="Daum C."/>
            <person name="Ezra D."/>
            <person name="Gonzalez J."/>
            <person name="Henrissat B."/>
            <person name="Kuo A."/>
            <person name="Liang C."/>
            <person name="Lipzen A."/>
            <person name="Lutzoni F."/>
            <person name="Magnuson J."/>
            <person name="Mondo S."/>
            <person name="Nolan M."/>
            <person name="Ohm R."/>
            <person name="Pangilinan J."/>
            <person name="Park H.-J."/>
            <person name="Ramirez L."/>
            <person name="Alfaro M."/>
            <person name="Sun H."/>
            <person name="Tritt A."/>
            <person name="Yoshinaga Y."/>
            <person name="Zwiers L.-H."/>
            <person name="Turgeon B."/>
            <person name="Goodwin S."/>
            <person name="Spatafora J."/>
            <person name="Crous P."/>
            <person name="Grigoriev I."/>
        </authorList>
    </citation>
    <scope>NUCLEOTIDE SEQUENCE</scope>
    <source>
        <strain evidence="2">CBS 175.79</strain>
    </source>
</reference>
<proteinExistence type="predicted"/>
<keyword evidence="3" id="KW-1185">Reference proteome</keyword>
<dbReference type="RefSeq" id="XP_033390214.1">
    <property type="nucleotide sequence ID" value="XM_033526742.1"/>
</dbReference>
<sequence length="318" mass="34469">MSRLLIVRIIVVYTESSKAANVKMSIRSGFLYRLEERQVVRLVGINEVASATLSAELGLGKIGSIGVRGLSACTVVIVASRHRAILAHVAPNELESPEEDSYIKLAHRMMDDLFEAYRNHSQWFAGNTRTWVVYAVIGSDVATPEQKDIITSRIKEMNLPEPIQIARPLKPFVSSSQSEGTVVVIGSADSARLFVEDREIANEEIGQHTATPAHTVTRSETTALASSSSNISTTGHYGSAQKPEYVWNDGTWGPKPAATAASSVAPPVSTTPTGTRWDGQYHVSTANPAYAWISGAWGLRPGQRPSSCVDRMAFVSMV</sequence>
<evidence type="ECO:0000313" key="3">
    <source>
        <dbReference type="Proteomes" id="UP000799778"/>
    </source>
</evidence>
<dbReference type="OrthoDB" id="5368615at2759"/>
<evidence type="ECO:0000313" key="2">
    <source>
        <dbReference type="EMBL" id="KAF2021875.1"/>
    </source>
</evidence>
<accession>A0A6A5Y8I2</accession>
<organism evidence="2 3">
    <name type="scientific">Aaosphaeria arxii CBS 175.79</name>
    <dbReference type="NCBI Taxonomy" id="1450172"/>
    <lineage>
        <taxon>Eukaryota</taxon>
        <taxon>Fungi</taxon>
        <taxon>Dikarya</taxon>
        <taxon>Ascomycota</taxon>
        <taxon>Pezizomycotina</taxon>
        <taxon>Dothideomycetes</taxon>
        <taxon>Pleosporomycetidae</taxon>
        <taxon>Pleosporales</taxon>
        <taxon>Pleosporales incertae sedis</taxon>
        <taxon>Aaosphaeria</taxon>
    </lineage>
</organism>
<gene>
    <name evidence="2" type="ORF">BU24DRAFT_417508</name>
</gene>
<feature type="compositionally biased region" description="Low complexity" evidence="1">
    <location>
        <begin position="257"/>
        <end position="273"/>
    </location>
</feature>
<dbReference type="AlphaFoldDB" id="A0A6A5Y8I2"/>
<protein>
    <submittedName>
        <fullName evidence="2">Uncharacterized protein</fullName>
    </submittedName>
</protein>
<dbReference type="Proteomes" id="UP000799778">
    <property type="component" value="Unassembled WGS sequence"/>
</dbReference>
<dbReference type="EMBL" id="ML978066">
    <property type="protein sequence ID" value="KAF2021875.1"/>
    <property type="molecule type" value="Genomic_DNA"/>
</dbReference>